<evidence type="ECO:0000313" key="1">
    <source>
        <dbReference type="EMBL" id="CAB4706117.1"/>
    </source>
</evidence>
<protein>
    <submittedName>
        <fullName evidence="1">Unannotated protein</fullName>
    </submittedName>
</protein>
<sequence length="99" mass="11034">MAIVVTVRIEATLEQIATADRLEPGLYDEIIALAREHGMLSHRRVYRDGAVMDIDEWPSEEARDAFRAVAQPLITRMGAARGTKPSAAEIWHDMPGPNH</sequence>
<organism evidence="1">
    <name type="scientific">freshwater metagenome</name>
    <dbReference type="NCBI Taxonomy" id="449393"/>
    <lineage>
        <taxon>unclassified sequences</taxon>
        <taxon>metagenomes</taxon>
        <taxon>ecological metagenomes</taxon>
    </lineage>
</organism>
<gene>
    <name evidence="1" type="ORF">UFOPK2399_01676</name>
</gene>
<accession>A0A6J6Q4Z1</accession>
<proteinExistence type="predicted"/>
<name>A0A6J6Q4Z1_9ZZZZ</name>
<dbReference type="EMBL" id="CAEZXP010000006">
    <property type="protein sequence ID" value="CAB4706117.1"/>
    <property type="molecule type" value="Genomic_DNA"/>
</dbReference>
<reference evidence="1" key="1">
    <citation type="submission" date="2020-05" db="EMBL/GenBank/DDBJ databases">
        <authorList>
            <person name="Chiriac C."/>
            <person name="Salcher M."/>
            <person name="Ghai R."/>
            <person name="Kavagutti S V."/>
        </authorList>
    </citation>
    <scope>NUCLEOTIDE SEQUENCE</scope>
</reference>
<dbReference type="AlphaFoldDB" id="A0A6J6Q4Z1"/>